<sequence>MLPPTTAALDLHLKRANFQTKVWLQADKTEMELPTPASTGAWKENDDGQLQVVWIRKPSVPQSCQALISCGCKTQLRSHEHFISLLSLTMFADVSAFIKGLVLGSVSCVLASLLAGGIHKTNTQFAYMNHNSHQHIKLPLKEELNERHHLTPPRVLCLVLTKPKTLNQWGAVRRTWTSHCDKTIFYSPENAKVSCVLDLHFILLVSNFHSNCCKDLKSTGWSFYLLNSTGPRSGQNSPEVVNSPFSFLISVLFSA</sequence>
<reference evidence="1" key="2">
    <citation type="submission" date="2025-09" db="UniProtKB">
        <authorList>
            <consortium name="Ensembl"/>
        </authorList>
    </citation>
    <scope>IDENTIFICATION</scope>
</reference>
<evidence type="ECO:0000313" key="2">
    <source>
        <dbReference type="Proteomes" id="UP000694388"/>
    </source>
</evidence>
<evidence type="ECO:0000313" key="1">
    <source>
        <dbReference type="Ensembl" id="ENSEBUP00000024598.1"/>
    </source>
</evidence>
<name>A0A8C4R4J8_EPTBU</name>
<protein>
    <submittedName>
        <fullName evidence="1">Uncharacterized protein</fullName>
    </submittedName>
</protein>
<dbReference type="Proteomes" id="UP000694388">
    <property type="component" value="Unplaced"/>
</dbReference>
<proteinExistence type="predicted"/>
<reference evidence="1" key="1">
    <citation type="submission" date="2025-08" db="UniProtKB">
        <authorList>
            <consortium name="Ensembl"/>
        </authorList>
    </citation>
    <scope>IDENTIFICATION</scope>
</reference>
<dbReference type="Ensembl" id="ENSEBUT00000025173.1">
    <property type="protein sequence ID" value="ENSEBUP00000024598.1"/>
    <property type="gene ID" value="ENSEBUG00000015172.1"/>
</dbReference>
<organism evidence="1 2">
    <name type="scientific">Eptatretus burgeri</name>
    <name type="common">Inshore hagfish</name>
    <dbReference type="NCBI Taxonomy" id="7764"/>
    <lineage>
        <taxon>Eukaryota</taxon>
        <taxon>Metazoa</taxon>
        <taxon>Chordata</taxon>
        <taxon>Craniata</taxon>
        <taxon>Vertebrata</taxon>
        <taxon>Cyclostomata</taxon>
        <taxon>Myxini</taxon>
        <taxon>Myxiniformes</taxon>
        <taxon>Myxinidae</taxon>
        <taxon>Eptatretinae</taxon>
        <taxon>Eptatretus</taxon>
    </lineage>
</organism>
<accession>A0A8C4R4J8</accession>
<keyword evidence="2" id="KW-1185">Reference proteome</keyword>
<dbReference type="AlphaFoldDB" id="A0A8C4R4J8"/>